<dbReference type="EMBL" id="SRLO01000288">
    <property type="protein sequence ID" value="TNN62677.1"/>
    <property type="molecule type" value="Genomic_DNA"/>
</dbReference>
<proteinExistence type="predicted"/>
<organism evidence="1 2">
    <name type="scientific">Liparis tanakae</name>
    <name type="common">Tanaka's snailfish</name>
    <dbReference type="NCBI Taxonomy" id="230148"/>
    <lineage>
        <taxon>Eukaryota</taxon>
        <taxon>Metazoa</taxon>
        <taxon>Chordata</taxon>
        <taxon>Craniata</taxon>
        <taxon>Vertebrata</taxon>
        <taxon>Euteleostomi</taxon>
        <taxon>Actinopterygii</taxon>
        <taxon>Neopterygii</taxon>
        <taxon>Teleostei</taxon>
        <taxon>Neoteleostei</taxon>
        <taxon>Acanthomorphata</taxon>
        <taxon>Eupercaria</taxon>
        <taxon>Perciformes</taxon>
        <taxon>Cottioidei</taxon>
        <taxon>Cottales</taxon>
        <taxon>Liparidae</taxon>
        <taxon>Liparis</taxon>
    </lineage>
</organism>
<accession>A0A4Z2H9W1</accession>
<sequence>MYFIKHIRMGLARGEKTHLWLAWRDTKLKRSQNCSPTRTIYFRRYTAWSGHNIIGTKGTDYKSLPDQL</sequence>
<gene>
    <name evidence="1" type="ORF">EYF80_027118</name>
</gene>
<protein>
    <submittedName>
        <fullName evidence="1">Uncharacterized protein</fullName>
    </submittedName>
</protein>
<name>A0A4Z2H9W1_9TELE</name>
<evidence type="ECO:0000313" key="2">
    <source>
        <dbReference type="Proteomes" id="UP000314294"/>
    </source>
</evidence>
<evidence type="ECO:0000313" key="1">
    <source>
        <dbReference type="EMBL" id="TNN62677.1"/>
    </source>
</evidence>
<dbReference type="AlphaFoldDB" id="A0A4Z2H9W1"/>
<keyword evidence="2" id="KW-1185">Reference proteome</keyword>
<dbReference type="Proteomes" id="UP000314294">
    <property type="component" value="Unassembled WGS sequence"/>
</dbReference>
<reference evidence="1 2" key="1">
    <citation type="submission" date="2019-03" db="EMBL/GenBank/DDBJ databases">
        <title>First draft genome of Liparis tanakae, snailfish: a comprehensive survey of snailfish specific genes.</title>
        <authorList>
            <person name="Kim W."/>
            <person name="Song I."/>
            <person name="Jeong J.-H."/>
            <person name="Kim D."/>
            <person name="Kim S."/>
            <person name="Ryu S."/>
            <person name="Song J.Y."/>
            <person name="Lee S.K."/>
        </authorList>
    </citation>
    <scope>NUCLEOTIDE SEQUENCE [LARGE SCALE GENOMIC DNA]</scope>
    <source>
        <tissue evidence="1">Muscle</tissue>
    </source>
</reference>
<comment type="caution">
    <text evidence="1">The sequence shown here is derived from an EMBL/GenBank/DDBJ whole genome shotgun (WGS) entry which is preliminary data.</text>
</comment>